<name>A0A2G9UT31_TELCI</name>
<dbReference type="Proteomes" id="UP000230423">
    <property type="component" value="Unassembled WGS sequence"/>
</dbReference>
<dbReference type="Pfam" id="PF03265">
    <property type="entry name" value="DNase_II"/>
    <property type="match status" value="1"/>
</dbReference>
<keyword evidence="2" id="KW-0378">Hydrolase</keyword>
<evidence type="ECO:0000256" key="2">
    <source>
        <dbReference type="ARBA" id="ARBA00022801"/>
    </source>
</evidence>
<dbReference type="AlphaFoldDB" id="A0A2G9UT31"/>
<comment type="similarity">
    <text evidence="1">Belongs to the DNase II family.</text>
</comment>
<proteinExistence type="inferred from homology"/>
<dbReference type="GO" id="GO:0004531">
    <property type="term" value="F:deoxyribonuclease II activity"/>
    <property type="evidence" value="ECO:0007669"/>
    <property type="project" value="InterPro"/>
</dbReference>
<reference evidence="3 4" key="1">
    <citation type="submission" date="2015-09" db="EMBL/GenBank/DDBJ databases">
        <title>Draft genome of the parasitic nematode Teladorsagia circumcincta isolate WARC Sus (inbred).</title>
        <authorList>
            <person name="Mitreva M."/>
        </authorList>
    </citation>
    <scope>NUCLEOTIDE SEQUENCE [LARGE SCALE GENOMIC DNA]</scope>
    <source>
        <strain evidence="3 4">S</strain>
    </source>
</reference>
<evidence type="ECO:0000256" key="1">
    <source>
        <dbReference type="ARBA" id="ARBA00007527"/>
    </source>
</evidence>
<sequence>MRKMLVYDVETVKILGMKYKYTSDHSKWGASLNGDVPAVCIGDINRQRNRTMKWRREMNLEAISSETLFPKYFTKISKRT</sequence>
<organism evidence="3 4">
    <name type="scientific">Teladorsagia circumcincta</name>
    <name type="common">Brown stomach worm</name>
    <name type="synonym">Ostertagia circumcincta</name>
    <dbReference type="NCBI Taxonomy" id="45464"/>
    <lineage>
        <taxon>Eukaryota</taxon>
        <taxon>Metazoa</taxon>
        <taxon>Ecdysozoa</taxon>
        <taxon>Nematoda</taxon>
        <taxon>Chromadorea</taxon>
        <taxon>Rhabditida</taxon>
        <taxon>Rhabditina</taxon>
        <taxon>Rhabditomorpha</taxon>
        <taxon>Strongyloidea</taxon>
        <taxon>Trichostrongylidae</taxon>
        <taxon>Teladorsagia</taxon>
    </lineage>
</organism>
<evidence type="ECO:0000313" key="3">
    <source>
        <dbReference type="EMBL" id="PIO73387.1"/>
    </source>
</evidence>
<evidence type="ECO:0000313" key="4">
    <source>
        <dbReference type="Proteomes" id="UP000230423"/>
    </source>
</evidence>
<keyword evidence="4" id="KW-1185">Reference proteome</keyword>
<dbReference type="InterPro" id="IPR004947">
    <property type="entry name" value="DNase_II"/>
</dbReference>
<accession>A0A2G9UT31</accession>
<gene>
    <name evidence="3" type="ORF">TELCIR_04644</name>
</gene>
<protein>
    <submittedName>
        <fullName evidence="3">Uncharacterized protein</fullName>
    </submittedName>
</protein>
<dbReference type="OrthoDB" id="10261598at2759"/>
<dbReference type="EMBL" id="KZ345468">
    <property type="protein sequence ID" value="PIO73387.1"/>
    <property type="molecule type" value="Genomic_DNA"/>
</dbReference>